<evidence type="ECO:0000313" key="10">
    <source>
        <dbReference type="EMBL" id="OKL43977.1"/>
    </source>
</evidence>
<dbReference type="Pfam" id="PF00005">
    <property type="entry name" value="ABC_tran"/>
    <property type="match status" value="1"/>
</dbReference>
<dbReference type="InterPro" id="IPR047641">
    <property type="entry name" value="ABC_transpr_MalK/UgpC-like"/>
</dbReference>
<evidence type="ECO:0000256" key="2">
    <source>
        <dbReference type="ARBA" id="ARBA00005417"/>
    </source>
</evidence>
<gene>
    <name evidence="10" type="ORF">A3843_10310</name>
</gene>
<dbReference type="STRING" id="197461.A3843_10310"/>
<dbReference type="GO" id="GO:0005524">
    <property type="term" value="F:ATP binding"/>
    <property type="evidence" value="ECO:0007669"/>
    <property type="project" value="UniProtKB-KW"/>
</dbReference>
<sequence length="325" mass="35717">MDLTIHEGEFLCVLGPSGCGKTTLLRLIAGLERVDDGDIRIDDEIVSSAVSHITPEERNVGMVFQSYALWPHMSAKENAEFPLKVARKSADEREAVVRQAMDAVQLTPMANRRPSELSGGQQQRVALARCLTQAPSIVLMDEPLANLDMHLREEMLREFSRFHKTTGSTIMYITHDQAEAMSIADRIAVLLDGKLQQLCRPEELYNRPVNESVARFIGAGAVLKAAAMSAETVAFGEDVIPVTPNQSLSIGDAAVIVIRPEDVTLGTGPFTGRVSEVTYLGGRFRVQIEITHETKQVELTAYSAERIKDGAQVAFDIGRVWAIRS</sequence>
<keyword evidence="7" id="KW-1278">Translocase</keyword>
<feature type="domain" description="ABC transporter" evidence="9">
    <location>
        <begin position="1"/>
        <end position="217"/>
    </location>
</feature>
<protein>
    <recommendedName>
        <fullName evidence="9">ABC transporter domain-containing protein</fullName>
    </recommendedName>
</protein>
<evidence type="ECO:0000256" key="7">
    <source>
        <dbReference type="ARBA" id="ARBA00022967"/>
    </source>
</evidence>
<keyword evidence="3" id="KW-0813">Transport</keyword>
<dbReference type="GO" id="GO:0140359">
    <property type="term" value="F:ABC-type transporter activity"/>
    <property type="evidence" value="ECO:0007669"/>
    <property type="project" value="UniProtKB-ARBA"/>
</dbReference>
<evidence type="ECO:0000313" key="11">
    <source>
        <dbReference type="Proteomes" id="UP000185783"/>
    </source>
</evidence>
<dbReference type="InterPro" id="IPR017871">
    <property type="entry name" value="ABC_transporter-like_CS"/>
</dbReference>
<accession>A0A1U7JGX7</accession>
<dbReference type="PROSITE" id="PS50893">
    <property type="entry name" value="ABC_TRANSPORTER_2"/>
    <property type="match status" value="1"/>
</dbReference>
<keyword evidence="4" id="KW-1003">Cell membrane</keyword>
<dbReference type="SUPFAM" id="SSF52540">
    <property type="entry name" value="P-loop containing nucleoside triphosphate hydrolases"/>
    <property type="match status" value="1"/>
</dbReference>
<dbReference type="InterPro" id="IPR008995">
    <property type="entry name" value="Mo/tungstate-bd_C_term_dom"/>
</dbReference>
<organism evidence="10 11">
    <name type="scientific">Pseudovibrio exalbescens</name>
    <dbReference type="NCBI Taxonomy" id="197461"/>
    <lineage>
        <taxon>Bacteria</taxon>
        <taxon>Pseudomonadati</taxon>
        <taxon>Pseudomonadota</taxon>
        <taxon>Alphaproteobacteria</taxon>
        <taxon>Hyphomicrobiales</taxon>
        <taxon>Stappiaceae</taxon>
        <taxon>Pseudovibrio</taxon>
    </lineage>
</organism>
<keyword evidence="5" id="KW-0547">Nucleotide-binding</keyword>
<evidence type="ECO:0000256" key="4">
    <source>
        <dbReference type="ARBA" id="ARBA00022475"/>
    </source>
</evidence>
<dbReference type="Proteomes" id="UP000185783">
    <property type="component" value="Unassembled WGS sequence"/>
</dbReference>
<comment type="subcellular location">
    <subcellularLocation>
        <location evidence="1">Cell inner membrane</location>
        <topology evidence="1">Peripheral membrane protein</topology>
    </subcellularLocation>
</comment>
<dbReference type="Gene3D" id="3.40.50.300">
    <property type="entry name" value="P-loop containing nucleotide triphosphate hydrolases"/>
    <property type="match status" value="1"/>
</dbReference>
<name>A0A1U7JGX7_9HYPH</name>
<evidence type="ECO:0000256" key="5">
    <source>
        <dbReference type="ARBA" id="ARBA00022741"/>
    </source>
</evidence>
<dbReference type="InterPro" id="IPR027417">
    <property type="entry name" value="P-loop_NTPase"/>
</dbReference>
<dbReference type="SUPFAM" id="SSF50331">
    <property type="entry name" value="MOP-like"/>
    <property type="match status" value="1"/>
</dbReference>
<dbReference type="PANTHER" id="PTHR43875">
    <property type="entry name" value="MALTODEXTRIN IMPORT ATP-BINDING PROTEIN MSMX"/>
    <property type="match status" value="1"/>
</dbReference>
<dbReference type="PROSITE" id="PS00211">
    <property type="entry name" value="ABC_TRANSPORTER_1"/>
    <property type="match status" value="1"/>
</dbReference>
<dbReference type="Pfam" id="PF08402">
    <property type="entry name" value="TOBE_2"/>
    <property type="match status" value="1"/>
</dbReference>
<keyword evidence="6" id="KW-0067">ATP-binding</keyword>
<dbReference type="FunFam" id="3.40.50.300:FF:000042">
    <property type="entry name" value="Maltose/maltodextrin ABC transporter, ATP-binding protein"/>
    <property type="match status" value="1"/>
</dbReference>
<comment type="similarity">
    <text evidence="2">Belongs to the ABC transporter superfamily.</text>
</comment>
<dbReference type="GO" id="GO:0016887">
    <property type="term" value="F:ATP hydrolysis activity"/>
    <property type="evidence" value="ECO:0007669"/>
    <property type="project" value="InterPro"/>
</dbReference>
<dbReference type="GO" id="GO:0055052">
    <property type="term" value="C:ATP-binding cassette (ABC) transporter complex, substrate-binding subunit-containing"/>
    <property type="evidence" value="ECO:0007669"/>
    <property type="project" value="TreeGrafter"/>
</dbReference>
<keyword evidence="11" id="KW-1185">Reference proteome</keyword>
<keyword evidence="8" id="KW-0472">Membrane</keyword>
<evidence type="ECO:0000256" key="8">
    <source>
        <dbReference type="ARBA" id="ARBA00023136"/>
    </source>
</evidence>
<dbReference type="EMBL" id="LVVZ01000015">
    <property type="protein sequence ID" value="OKL43977.1"/>
    <property type="molecule type" value="Genomic_DNA"/>
</dbReference>
<dbReference type="SMART" id="SM00382">
    <property type="entry name" value="AAA"/>
    <property type="match status" value="1"/>
</dbReference>
<evidence type="ECO:0000256" key="6">
    <source>
        <dbReference type="ARBA" id="ARBA00022840"/>
    </source>
</evidence>
<reference evidence="10 11" key="1">
    <citation type="submission" date="2016-03" db="EMBL/GenBank/DDBJ databases">
        <title>Genome sequence of Nesiotobacter sp. nov., a moderately halophilic alphaproteobacterium isolated from the Yellow Sea, China.</title>
        <authorList>
            <person name="Zhang G."/>
            <person name="Zhang R."/>
        </authorList>
    </citation>
    <scope>NUCLEOTIDE SEQUENCE [LARGE SCALE GENOMIC DNA]</scope>
    <source>
        <strain evidence="10 11">WB1-6</strain>
    </source>
</reference>
<dbReference type="InterPro" id="IPR003439">
    <property type="entry name" value="ABC_transporter-like_ATP-bd"/>
</dbReference>
<dbReference type="InterPro" id="IPR003593">
    <property type="entry name" value="AAA+_ATPase"/>
</dbReference>
<evidence type="ECO:0000256" key="1">
    <source>
        <dbReference type="ARBA" id="ARBA00004417"/>
    </source>
</evidence>
<dbReference type="AlphaFoldDB" id="A0A1U7JGX7"/>
<evidence type="ECO:0000256" key="3">
    <source>
        <dbReference type="ARBA" id="ARBA00022448"/>
    </source>
</evidence>
<comment type="caution">
    <text evidence="10">The sequence shown here is derived from an EMBL/GenBank/DDBJ whole genome shotgun (WGS) entry which is preliminary data.</text>
</comment>
<evidence type="ECO:0000259" key="9">
    <source>
        <dbReference type="PROSITE" id="PS50893"/>
    </source>
</evidence>
<dbReference type="InterPro" id="IPR013611">
    <property type="entry name" value="Transp-assoc_OB_typ2"/>
</dbReference>
<dbReference type="PANTHER" id="PTHR43875:SF15">
    <property type="entry name" value="TREHALOSE IMPORT ATP-BINDING PROTEIN SUGC"/>
    <property type="match status" value="1"/>
</dbReference>
<proteinExistence type="inferred from homology"/>
<dbReference type="Gene3D" id="2.40.50.100">
    <property type="match status" value="1"/>
</dbReference>